<dbReference type="InterPro" id="IPR050090">
    <property type="entry name" value="Tyrosine_recombinase_XerCD"/>
</dbReference>
<dbReference type="PANTHER" id="PTHR30349">
    <property type="entry name" value="PHAGE INTEGRASE-RELATED"/>
    <property type="match status" value="1"/>
</dbReference>
<protein>
    <submittedName>
        <fullName evidence="9">Site-specific integrase</fullName>
    </submittedName>
</protein>
<dbReference type="SUPFAM" id="SSF56349">
    <property type="entry name" value="DNA breaking-rejoining enzymes"/>
    <property type="match status" value="1"/>
</dbReference>
<dbReference type="InterPro" id="IPR002104">
    <property type="entry name" value="Integrase_catalytic"/>
</dbReference>
<feature type="domain" description="Core-binding (CB)" evidence="8">
    <location>
        <begin position="75"/>
        <end position="158"/>
    </location>
</feature>
<evidence type="ECO:0000256" key="4">
    <source>
        <dbReference type="PROSITE-ProRule" id="PRU01248"/>
    </source>
</evidence>
<dbReference type="Pfam" id="PF14659">
    <property type="entry name" value="Phage_int_SAM_3"/>
    <property type="match status" value="1"/>
</dbReference>
<evidence type="ECO:0000256" key="1">
    <source>
        <dbReference type="ARBA" id="ARBA00022908"/>
    </source>
</evidence>
<dbReference type="AlphaFoldDB" id="A0A6M6JEV7"/>
<keyword evidence="2 4" id="KW-0238">DNA-binding</keyword>
<dbReference type="InterPro" id="IPR044068">
    <property type="entry name" value="CB"/>
</dbReference>
<evidence type="ECO:0000256" key="3">
    <source>
        <dbReference type="ARBA" id="ARBA00023172"/>
    </source>
</evidence>
<dbReference type="InterPro" id="IPR011010">
    <property type="entry name" value="DNA_brk_join_enz"/>
</dbReference>
<dbReference type="PROSITE" id="PS51898">
    <property type="entry name" value="TYR_RECOMBINASE"/>
    <property type="match status" value="1"/>
</dbReference>
<feature type="domain" description="Tyr recombinase" evidence="7">
    <location>
        <begin position="179"/>
        <end position="396"/>
    </location>
</feature>
<keyword evidence="10" id="KW-1185">Reference proteome</keyword>
<dbReference type="GO" id="GO:0007165">
    <property type="term" value="P:signal transduction"/>
    <property type="evidence" value="ECO:0007669"/>
    <property type="project" value="InterPro"/>
</dbReference>
<dbReference type="RefSeq" id="WP_172155842.1">
    <property type="nucleotide sequence ID" value="NZ_CP053564.1"/>
</dbReference>
<name>A0A6M6JEV7_9PSEU</name>
<organism evidence="9 10">
    <name type="scientific">Pseudonocardia broussonetiae</name>
    <dbReference type="NCBI Taxonomy" id="2736640"/>
    <lineage>
        <taxon>Bacteria</taxon>
        <taxon>Bacillati</taxon>
        <taxon>Actinomycetota</taxon>
        <taxon>Actinomycetes</taxon>
        <taxon>Pseudonocardiales</taxon>
        <taxon>Pseudonocardiaceae</taxon>
        <taxon>Pseudonocardia</taxon>
    </lineage>
</organism>
<evidence type="ECO:0000259" key="7">
    <source>
        <dbReference type="PROSITE" id="PS51898"/>
    </source>
</evidence>
<dbReference type="Pfam" id="PF00589">
    <property type="entry name" value="Phage_integrase"/>
    <property type="match status" value="1"/>
</dbReference>
<evidence type="ECO:0000256" key="2">
    <source>
        <dbReference type="ARBA" id="ARBA00023125"/>
    </source>
</evidence>
<proteinExistence type="predicted"/>
<dbReference type="EMBL" id="CP053564">
    <property type="protein sequence ID" value="QJY45595.1"/>
    <property type="molecule type" value="Genomic_DNA"/>
</dbReference>
<feature type="compositionally biased region" description="Basic and acidic residues" evidence="5">
    <location>
        <begin position="33"/>
        <end position="68"/>
    </location>
</feature>
<feature type="region of interest" description="Disordered" evidence="5">
    <location>
        <begin position="1"/>
        <end position="72"/>
    </location>
</feature>
<keyword evidence="1" id="KW-0229">DNA integration</keyword>
<evidence type="ECO:0000256" key="5">
    <source>
        <dbReference type="SAM" id="MobiDB-lite"/>
    </source>
</evidence>
<reference evidence="9 10" key="1">
    <citation type="submission" date="2020-05" db="EMBL/GenBank/DDBJ databases">
        <authorList>
            <person name="Mo P."/>
        </authorList>
    </citation>
    <scope>NUCLEOTIDE SEQUENCE [LARGE SCALE GENOMIC DNA]</scope>
    <source>
        <strain evidence="9 10">Gen01</strain>
    </source>
</reference>
<evidence type="ECO:0000259" key="8">
    <source>
        <dbReference type="PROSITE" id="PS51900"/>
    </source>
</evidence>
<dbReference type="CDD" id="cd01189">
    <property type="entry name" value="INT_ICEBs1_C_like"/>
    <property type="match status" value="1"/>
</dbReference>
<evidence type="ECO:0000259" key="6">
    <source>
        <dbReference type="PROSITE" id="PS50017"/>
    </source>
</evidence>
<feature type="domain" description="Death" evidence="6">
    <location>
        <begin position="333"/>
        <end position="391"/>
    </location>
</feature>
<sequence>MTRRKAGTRAPNGAGSFYPGADGRWHGRITVGVRDDGRPDRRHMTGRSEKEVRKKARDIEKARDDGHLQKPGQGWTVEQWLAHWVENIAAPTVRPSTLAGYRFAVYKHLTPAIGAHRLDRLEPEHLEKVYVRMLEAGRAPATAHQAHRTVRTALNVAVRRGHLHQNPAVIAKPPRLAEWEVDPLTLDEVRRLLDTAGRHRNRARWAVALALGLRQGEALGLQWTDVDLDASRMVIRRSLQRPKWVHDCGGLCGRRAGNCPQRRNVHAVAAETKTRAGRRVIGLPAPLVELLCKHRVEQENERATAGQLWRDGGWIFTSQTGETIHFRTDNKHWKDLLREAGVRDVRLHDARHTAATVLLLLGVPERVVMSLMGWSHSSMAARYQHLTAAIRADVAERVGGLLWATSETTTETTADHNGDEDGH</sequence>
<dbReference type="InterPro" id="IPR010998">
    <property type="entry name" value="Integrase_recombinase_N"/>
</dbReference>
<dbReference type="GO" id="GO:0003677">
    <property type="term" value="F:DNA binding"/>
    <property type="evidence" value="ECO:0007669"/>
    <property type="project" value="UniProtKB-UniRule"/>
</dbReference>
<dbReference type="PANTHER" id="PTHR30349:SF91">
    <property type="entry name" value="INTA PROTEIN"/>
    <property type="match status" value="1"/>
</dbReference>
<dbReference type="PROSITE" id="PS51900">
    <property type="entry name" value="CB"/>
    <property type="match status" value="1"/>
</dbReference>
<dbReference type="InterPro" id="IPR013762">
    <property type="entry name" value="Integrase-like_cat_sf"/>
</dbReference>
<dbReference type="KEGG" id="pbro:HOP40_07090"/>
<dbReference type="InterPro" id="IPR004107">
    <property type="entry name" value="Integrase_SAM-like_N"/>
</dbReference>
<evidence type="ECO:0000313" key="10">
    <source>
        <dbReference type="Proteomes" id="UP000505377"/>
    </source>
</evidence>
<dbReference type="PROSITE" id="PS50017">
    <property type="entry name" value="DEATH_DOMAIN"/>
    <property type="match status" value="1"/>
</dbReference>
<dbReference type="Gene3D" id="1.10.443.10">
    <property type="entry name" value="Intergrase catalytic core"/>
    <property type="match status" value="1"/>
</dbReference>
<evidence type="ECO:0000313" key="9">
    <source>
        <dbReference type="EMBL" id="QJY45595.1"/>
    </source>
</evidence>
<dbReference type="Proteomes" id="UP000505377">
    <property type="component" value="Chromosome"/>
</dbReference>
<gene>
    <name evidence="9" type="ORF">HOP40_07090</name>
</gene>
<dbReference type="GO" id="GO:0006310">
    <property type="term" value="P:DNA recombination"/>
    <property type="evidence" value="ECO:0007669"/>
    <property type="project" value="UniProtKB-KW"/>
</dbReference>
<dbReference type="Gene3D" id="1.10.150.130">
    <property type="match status" value="1"/>
</dbReference>
<accession>A0A6M6JEV7</accession>
<keyword evidence="3" id="KW-0233">DNA recombination</keyword>
<dbReference type="InterPro" id="IPR000488">
    <property type="entry name" value="Death_dom"/>
</dbReference>
<dbReference type="GO" id="GO:0015074">
    <property type="term" value="P:DNA integration"/>
    <property type="evidence" value="ECO:0007669"/>
    <property type="project" value="UniProtKB-KW"/>
</dbReference>